<dbReference type="AlphaFoldDB" id="A0A4V7I8E3"/>
<sequence>MEKKMAIDVTKKPKISLSKVILEKSGDSTRIDLSKSNDQNIVINLNWTQKKNAGLFANLFNKNQDIDLDLGCYYELNNGQSSVIDGLQFSHNRGGARNQRTRQGCYTEAPYIWHCGDDRGAGNSSGENILVNPQGAQHIKRIIVYCFIYEGVAKWGESDAVVTVKVPNQPDIVVEMGRQTDPRTFCAIASIEFHGNQMSVRKEITFHNGHKECDHYYGWGFNWGAGSK</sequence>
<organism evidence="1 2">
    <name type="scientific">Bibersteinia trehalosi USDA-ARS-USMARC-188</name>
    <dbReference type="NCBI Taxonomy" id="1263829"/>
    <lineage>
        <taxon>Bacteria</taxon>
        <taxon>Pseudomonadati</taxon>
        <taxon>Pseudomonadota</taxon>
        <taxon>Gammaproteobacteria</taxon>
        <taxon>Pasteurellales</taxon>
        <taxon>Pasteurellaceae</taxon>
        <taxon>Bibersteinia</taxon>
    </lineage>
</organism>
<protein>
    <submittedName>
        <fullName evidence="1">Stress protein</fullName>
    </submittedName>
</protein>
<dbReference type="EMBL" id="CP006954">
    <property type="protein sequence ID" value="AHG81285.1"/>
    <property type="molecule type" value="Genomic_DNA"/>
</dbReference>
<dbReference type="Gene3D" id="2.60.60.30">
    <property type="entry name" value="sav2460 like domains"/>
    <property type="match status" value="1"/>
</dbReference>
<accession>A0A4V7I8E3</accession>
<gene>
    <name evidence="1" type="ORF">F542_5670</name>
</gene>
<proteinExistence type="predicted"/>
<dbReference type="KEGG" id="btre:F542_5670"/>
<reference evidence="1 2" key="1">
    <citation type="journal article" date="2014" name="Genome Announc.">
        <title>Complete Closed Genome Sequences of Three Bibersteinia trehalosi Nasopharyngeal Isolates from Cattle with Shipping Fever.</title>
        <authorList>
            <person name="Harhay G.P."/>
            <person name="McVey D.S."/>
            <person name="Koren S."/>
            <person name="Phillippy A.M."/>
            <person name="Bono J."/>
            <person name="Harhay D.M."/>
            <person name="Clawson M.L."/>
            <person name="Heaton M.P."/>
            <person name="Chitko-McKown C.G."/>
            <person name="Korlach J."/>
            <person name="Smith T.P."/>
        </authorList>
    </citation>
    <scope>NUCLEOTIDE SEQUENCE [LARGE SCALE GENOMIC DNA]</scope>
    <source>
        <strain evidence="1 2">USDA-ARS-USMARC-188</strain>
    </source>
</reference>
<evidence type="ECO:0000313" key="1">
    <source>
        <dbReference type="EMBL" id="AHG81285.1"/>
    </source>
</evidence>
<dbReference type="Proteomes" id="UP000019091">
    <property type="component" value="Chromosome"/>
</dbReference>
<dbReference type="CDD" id="cd06974">
    <property type="entry name" value="TerD_like"/>
    <property type="match status" value="1"/>
</dbReference>
<name>A0A4V7I8E3_BIBTR</name>
<dbReference type="InterPro" id="IPR003325">
    <property type="entry name" value="TerD"/>
</dbReference>
<evidence type="ECO:0000313" key="2">
    <source>
        <dbReference type="Proteomes" id="UP000019091"/>
    </source>
</evidence>